<dbReference type="GO" id="GO:0003677">
    <property type="term" value="F:DNA binding"/>
    <property type="evidence" value="ECO:0007669"/>
    <property type="project" value="InterPro"/>
</dbReference>
<dbReference type="RefSeq" id="WP_160976650.1">
    <property type="nucleotide sequence ID" value="NZ_WVHK01000006.1"/>
</dbReference>
<name>A0A6I4YC68_9DEIO</name>
<dbReference type="Gene3D" id="1.10.260.40">
    <property type="entry name" value="lambda repressor-like DNA-binding domains"/>
    <property type="match status" value="1"/>
</dbReference>
<dbReference type="AlphaFoldDB" id="A0A6I4YC68"/>
<gene>
    <name evidence="2" type="ORF">GLX28_03120</name>
</gene>
<dbReference type="InterPro" id="IPR010982">
    <property type="entry name" value="Lambda_DNA-bd_dom_sf"/>
</dbReference>
<proteinExistence type="predicted"/>
<accession>A0A6I4YC68</accession>
<reference evidence="2 3" key="1">
    <citation type="submission" date="2019-11" db="EMBL/GenBank/DDBJ databases">
        <title>Genome sequence of Deinococcus xianganensis Y35, AI-2 producing algicidal bacterium, isolated from lake water.</title>
        <authorList>
            <person name="Li Y."/>
        </authorList>
    </citation>
    <scope>NUCLEOTIDE SEQUENCE [LARGE SCALE GENOMIC DNA]</scope>
    <source>
        <strain evidence="2 3">Y35</strain>
    </source>
</reference>
<dbReference type="PROSITE" id="PS50943">
    <property type="entry name" value="HTH_CROC1"/>
    <property type="match status" value="1"/>
</dbReference>
<dbReference type="Proteomes" id="UP000430519">
    <property type="component" value="Unassembled WGS sequence"/>
</dbReference>
<comment type="caution">
    <text evidence="2">The sequence shown here is derived from an EMBL/GenBank/DDBJ whole genome shotgun (WGS) entry which is preliminary data.</text>
</comment>
<dbReference type="Pfam" id="PF01381">
    <property type="entry name" value="HTH_3"/>
    <property type="match status" value="1"/>
</dbReference>
<feature type="domain" description="HTH cro/C1-type" evidence="1">
    <location>
        <begin position="11"/>
        <end position="66"/>
    </location>
</feature>
<evidence type="ECO:0000259" key="1">
    <source>
        <dbReference type="PROSITE" id="PS50943"/>
    </source>
</evidence>
<dbReference type="SMART" id="SM00530">
    <property type="entry name" value="HTH_XRE"/>
    <property type="match status" value="1"/>
</dbReference>
<dbReference type="SUPFAM" id="SSF47413">
    <property type="entry name" value="lambda repressor-like DNA-binding domains"/>
    <property type="match status" value="1"/>
</dbReference>
<protein>
    <submittedName>
        <fullName evidence="2">Helix-turn-helix domain-containing protein</fullName>
    </submittedName>
</protein>
<dbReference type="InterPro" id="IPR001387">
    <property type="entry name" value="Cro/C1-type_HTH"/>
</dbReference>
<dbReference type="EMBL" id="WVHK01000006">
    <property type="protein sequence ID" value="MXV18628.1"/>
    <property type="molecule type" value="Genomic_DNA"/>
</dbReference>
<evidence type="ECO:0000313" key="2">
    <source>
        <dbReference type="EMBL" id="MXV18628.1"/>
    </source>
</evidence>
<evidence type="ECO:0000313" key="3">
    <source>
        <dbReference type="Proteomes" id="UP000430519"/>
    </source>
</evidence>
<organism evidence="2 3">
    <name type="scientific">Deinococcus xianganensis</name>
    <dbReference type="NCBI Taxonomy" id="1507289"/>
    <lineage>
        <taxon>Bacteria</taxon>
        <taxon>Thermotogati</taxon>
        <taxon>Deinococcota</taxon>
        <taxon>Deinococci</taxon>
        <taxon>Deinococcales</taxon>
        <taxon>Deinococcaceae</taxon>
        <taxon>Deinococcus</taxon>
    </lineage>
</organism>
<keyword evidence="3" id="KW-1185">Reference proteome</keyword>
<dbReference type="CDD" id="cd00093">
    <property type="entry name" value="HTH_XRE"/>
    <property type="match status" value="1"/>
</dbReference>
<sequence>MSPAPYALTQLKRLREGCGLTQGQLSERSGVKLTTIQKHERGVQKSAALDVAAPLAEALRVPLEALFSDSISSEILKRRTAEGETRE</sequence>